<dbReference type="PANTHER" id="PTHR47506">
    <property type="entry name" value="TRANSCRIPTIONAL REGULATORY PROTEIN"/>
    <property type="match status" value="1"/>
</dbReference>
<dbReference type="Pfam" id="PF00440">
    <property type="entry name" value="TetR_N"/>
    <property type="match status" value="1"/>
</dbReference>
<dbReference type="EMBL" id="JACHIR010000001">
    <property type="protein sequence ID" value="MBB5895143.1"/>
    <property type="molecule type" value="Genomic_DNA"/>
</dbReference>
<keyword evidence="3" id="KW-0804">Transcription</keyword>
<dbReference type="GO" id="GO:0003677">
    <property type="term" value="F:DNA binding"/>
    <property type="evidence" value="ECO:0007669"/>
    <property type="project" value="UniProtKB-UniRule"/>
</dbReference>
<dbReference type="SUPFAM" id="SSF46689">
    <property type="entry name" value="Homeodomain-like"/>
    <property type="match status" value="1"/>
</dbReference>
<feature type="domain" description="HTH tetR-type" evidence="5">
    <location>
        <begin position="10"/>
        <end position="70"/>
    </location>
</feature>
<dbReference type="InterPro" id="IPR011075">
    <property type="entry name" value="TetR_C"/>
</dbReference>
<accession>A0A7W9KMQ6</accession>
<dbReference type="PANTHER" id="PTHR47506:SF3">
    <property type="entry name" value="HTH-TYPE TRANSCRIPTIONAL REGULATOR LMRA"/>
    <property type="match status" value="1"/>
</dbReference>
<evidence type="ECO:0000313" key="6">
    <source>
        <dbReference type="EMBL" id="MBB5895143.1"/>
    </source>
</evidence>
<dbReference type="InterPro" id="IPR001647">
    <property type="entry name" value="HTH_TetR"/>
</dbReference>
<dbReference type="Gene3D" id="1.10.357.10">
    <property type="entry name" value="Tetracycline Repressor, domain 2"/>
    <property type="match status" value="1"/>
</dbReference>
<name>A0A7W9KMQ6_9PSEU</name>
<dbReference type="Pfam" id="PF16925">
    <property type="entry name" value="TetR_C_13"/>
    <property type="match status" value="1"/>
</dbReference>
<dbReference type="RefSeq" id="WP_184866972.1">
    <property type="nucleotide sequence ID" value="NZ_BAAAWY010000024.1"/>
</dbReference>
<evidence type="ECO:0000313" key="7">
    <source>
        <dbReference type="Proteomes" id="UP000585638"/>
    </source>
</evidence>
<evidence type="ECO:0000259" key="5">
    <source>
        <dbReference type="PROSITE" id="PS50977"/>
    </source>
</evidence>
<reference evidence="6 7" key="1">
    <citation type="submission" date="2020-08" db="EMBL/GenBank/DDBJ databases">
        <title>Sequencing the genomes of 1000 actinobacteria strains.</title>
        <authorList>
            <person name="Klenk H.-P."/>
        </authorList>
    </citation>
    <scope>NUCLEOTIDE SEQUENCE [LARGE SCALE GENOMIC DNA]</scope>
    <source>
        <strain evidence="6 7">DSM 43851</strain>
    </source>
</reference>
<dbReference type="Proteomes" id="UP000585638">
    <property type="component" value="Unassembled WGS sequence"/>
</dbReference>
<evidence type="ECO:0000256" key="4">
    <source>
        <dbReference type="PROSITE-ProRule" id="PRU00335"/>
    </source>
</evidence>
<dbReference type="AlphaFoldDB" id="A0A7W9KMQ6"/>
<proteinExistence type="predicted"/>
<sequence length="200" mass="21772">MSERLTAKGRATRDRIVSTAATLMFERGVAGTSTEDVQAAAGVSTSQIYHYFRDKKALVRAVIAHQTEVVVGHQEAVLAALDSMASLRAWADAIVALQRRLECKGGCPIGSLGAEIAEHDADARADVVAGFDRWERAIRDGLHAMRDRGELRREADPDRLAIMLLATLQGALALTQLRRDTVLLRIALTEAIDHIESFTA</sequence>
<evidence type="ECO:0000256" key="2">
    <source>
        <dbReference type="ARBA" id="ARBA00023125"/>
    </source>
</evidence>
<dbReference type="PRINTS" id="PR00455">
    <property type="entry name" value="HTHTETR"/>
</dbReference>
<gene>
    <name evidence="6" type="ORF">BJ998_006339</name>
</gene>
<organism evidence="6 7">
    <name type="scientific">Kutzneria kofuensis</name>
    <dbReference type="NCBI Taxonomy" id="103725"/>
    <lineage>
        <taxon>Bacteria</taxon>
        <taxon>Bacillati</taxon>
        <taxon>Actinomycetota</taxon>
        <taxon>Actinomycetes</taxon>
        <taxon>Pseudonocardiales</taxon>
        <taxon>Pseudonocardiaceae</taxon>
        <taxon>Kutzneria</taxon>
    </lineage>
</organism>
<dbReference type="PROSITE" id="PS50977">
    <property type="entry name" value="HTH_TETR_2"/>
    <property type="match status" value="1"/>
</dbReference>
<protein>
    <submittedName>
        <fullName evidence="6">AcrR family transcriptional regulator</fullName>
    </submittedName>
</protein>
<dbReference type="SUPFAM" id="SSF48498">
    <property type="entry name" value="Tetracyclin repressor-like, C-terminal domain"/>
    <property type="match status" value="1"/>
</dbReference>
<feature type="DNA-binding region" description="H-T-H motif" evidence="4">
    <location>
        <begin position="33"/>
        <end position="52"/>
    </location>
</feature>
<dbReference type="InterPro" id="IPR009057">
    <property type="entry name" value="Homeodomain-like_sf"/>
</dbReference>
<keyword evidence="7" id="KW-1185">Reference proteome</keyword>
<comment type="caution">
    <text evidence="6">The sequence shown here is derived from an EMBL/GenBank/DDBJ whole genome shotgun (WGS) entry which is preliminary data.</text>
</comment>
<evidence type="ECO:0000256" key="3">
    <source>
        <dbReference type="ARBA" id="ARBA00023163"/>
    </source>
</evidence>
<dbReference type="InterPro" id="IPR036271">
    <property type="entry name" value="Tet_transcr_reg_TetR-rel_C_sf"/>
</dbReference>
<evidence type="ECO:0000256" key="1">
    <source>
        <dbReference type="ARBA" id="ARBA00023015"/>
    </source>
</evidence>
<keyword evidence="2 4" id="KW-0238">DNA-binding</keyword>
<keyword evidence="1" id="KW-0805">Transcription regulation</keyword>